<keyword evidence="2" id="KW-1185">Reference proteome</keyword>
<proteinExistence type="predicted"/>
<name>A0A158JD08_9BURK</name>
<evidence type="ECO:0000313" key="2">
    <source>
        <dbReference type="Proteomes" id="UP000054977"/>
    </source>
</evidence>
<protein>
    <submittedName>
        <fullName evidence="1">Uncharacterized protein</fullName>
    </submittedName>
</protein>
<gene>
    <name evidence="1" type="ORF">AWB65_06384</name>
</gene>
<dbReference type="Proteomes" id="UP000054977">
    <property type="component" value="Unassembled WGS sequence"/>
</dbReference>
<accession>A0A158JD08</accession>
<reference evidence="1" key="1">
    <citation type="submission" date="2016-01" db="EMBL/GenBank/DDBJ databases">
        <authorList>
            <person name="Peeters C."/>
        </authorList>
    </citation>
    <scope>NUCLEOTIDE SEQUENCE [LARGE SCALE GENOMIC DNA]</scope>
    <source>
        <strain evidence="1">LMG 22934</strain>
    </source>
</reference>
<comment type="caution">
    <text evidence="1">The sequence shown here is derived from an EMBL/GenBank/DDBJ whole genome shotgun (WGS) entry which is preliminary data.</text>
</comment>
<dbReference type="EMBL" id="FCNW02000079">
    <property type="protein sequence ID" value="SAL66717.1"/>
    <property type="molecule type" value="Genomic_DNA"/>
</dbReference>
<sequence length="94" mass="10108">MRLKNRLAAGLVATLLQQDIEFGTVLINSPPQQIRLAAQRHKYFVQMPGGAGLAASGLHAVGKARAKFVAPSPNRFVTDDNPALEQLFLDVAQA</sequence>
<dbReference type="AlphaFoldDB" id="A0A158JD08"/>
<evidence type="ECO:0000313" key="1">
    <source>
        <dbReference type="EMBL" id="SAL66717.1"/>
    </source>
</evidence>
<dbReference type="STRING" id="326474.AWB65_06384"/>
<organism evidence="1 2">
    <name type="scientific">Caballeronia humi</name>
    <dbReference type="NCBI Taxonomy" id="326474"/>
    <lineage>
        <taxon>Bacteria</taxon>
        <taxon>Pseudomonadati</taxon>
        <taxon>Pseudomonadota</taxon>
        <taxon>Betaproteobacteria</taxon>
        <taxon>Burkholderiales</taxon>
        <taxon>Burkholderiaceae</taxon>
        <taxon>Caballeronia</taxon>
    </lineage>
</organism>